<sequence>MTMAQPPYFCANSVNYLIPDMTDDFDYFILGILNSKLLNWYFAKLSTNSNVNGYEIDGLPIKMGTVEQRNEIIQLVGELLQSYDEIKVKEIDDIVYQIYGITEYEKPIIEG</sequence>
<organism evidence="1">
    <name type="scientific">Roseburia intestinalis</name>
    <dbReference type="NCBI Taxonomy" id="166486"/>
    <lineage>
        <taxon>Bacteria</taxon>
        <taxon>Bacillati</taxon>
        <taxon>Bacillota</taxon>
        <taxon>Clostridia</taxon>
        <taxon>Lachnospirales</taxon>
        <taxon>Lachnospiraceae</taxon>
        <taxon>Roseburia</taxon>
    </lineage>
</organism>
<proteinExistence type="predicted"/>
<dbReference type="EMBL" id="CACRUM010000066">
    <property type="protein sequence ID" value="VYU33767.1"/>
    <property type="molecule type" value="Genomic_DNA"/>
</dbReference>
<dbReference type="AlphaFoldDB" id="A0A6N3E7R7"/>
<protein>
    <submittedName>
        <fullName evidence="1">Uncharacterized protein</fullName>
    </submittedName>
</protein>
<name>A0A6N3E7R7_9FIRM</name>
<evidence type="ECO:0000313" key="1">
    <source>
        <dbReference type="EMBL" id="VYU33767.1"/>
    </source>
</evidence>
<accession>A0A6N3E7R7</accession>
<reference evidence="1" key="1">
    <citation type="submission" date="2019-11" db="EMBL/GenBank/DDBJ databases">
        <authorList>
            <person name="Feng L."/>
        </authorList>
    </citation>
    <scope>NUCLEOTIDE SEQUENCE</scope>
    <source>
        <strain evidence="1">RintestinalisLFYP67</strain>
    </source>
</reference>
<gene>
    <name evidence="1" type="ORF">RILFYP67_01654</name>
</gene>